<dbReference type="RefSeq" id="WP_020915339.1">
    <property type="nucleotide sequence ID" value="NC_021885.1"/>
</dbReference>
<accession>S5R3J0</accession>
<dbReference type="PANTHER" id="PTHR23355:SF9">
    <property type="entry name" value="DIS3-LIKE EXONUCLEASE 2"/>
    <property type="match status" value="1"/>
</dbReference>
<dbReference type="Pfam" id="PF00773">
    <property type="entry name" value="RNB"/>
    <property type="match status" value="2"/>
</dbReference>
<dbReference type="GO" id="GO:0006402">
    <property type="term" value="P:mRNA catabolic process"/>
    <property type="evidence" value="ECO:0007669"/>
    <property type="project" value="TreeGrafter"/>
</dbReference>
<dbReference type="eggNOG" id="COG0557">
    <property type="taxonomic scope" value="Bacteria"/>
</dbReference>
<sequence>MNLLFEKYGTFKVGTIFSQNGNFYQVKIISGRHIKVKNSDILLRFSTPNPDQLIKKAKLLANEIDLNFLWEIVGTKKFYFFDLGIEYFGHTPLSYEAASLLFCLHNSPIYFYKKGKGYYKAVPRELLKTTKIHLEKKKLQIKLQNEYISKLKNKEIPDRIQDLALQLLFKPDKNSIEYKALNIVSRELQISPERLMIDYGIIKSTEQLHYKNFLFHFFPNGITFPDLIISNLPKLPVADNIRAFSIDDASTTEIDDALSVVKLSCGKIQIGIHIAAPGLCIKRNDLIDNFIRERMSSIYIPGNKITMLPSNIINKFSLNEGKTRAALSLYSILNPIDWSLISTETRVEMVYIVSNLRNNYLNSLTEEILNSGEGNYPHKNDISILWKWAKVLEKKRMIKRKYFGLQSKKSDQIDFNFSIKNNIVTITSYKRDKSINKIISELMIFANTNWGKLISNHNIPGVYRAQGESEYTSKTQVRMITHPAPHKELGVNQYAWSTSPLRRYIDLVNQWQILSCIKYKKIPIQASFEFGDTDLFDIISSFDKLNSSYSYFQKKMERYWCLRWLLQNKIKLIQATVIKNEIVQLLNLPLVIRLPGQKLIQGAQVKLNLLYIDEINLTIEAKLL</sequence>
<organism evidence="2 3">
    <name type="scientific">Candidatus Profftella armatura</name>
    <dbReference type="NCBI Taxonomy" id="669502"/>
    <lineage>
        <taxon>Bacteria</taxon>
        <taxon>Pseudomonadati</taxon>
        <taxon>Pseudomonadota</taxon>
        <taxon>Betaproteobacteria</taxon>
        <taxon>Candidatus Profftella</taxon>
    </lineage>
</organism>
<dbReference type="PATRIC" id="fig|669502.6.peg.68"/>
<feature type="domain" description="RNB" evidence="1">
    <location>
        <begin position="234"/>
        <end position="519"/>
    </location>
</feature>
<dbReference type="InterPro" id="IPR001900">
    <property type="entry name" value="RNase_II/R"/>
</dbReference>
<dbReference type="KEGG" id="ssdc:SSDC_00350"/>
<dbReference type="STRING" id="669502.SSDC_00350"/>
<dbReference type="GeneID" id="301552936"/>
<dbReference type="PANTHER" id="PTHR23355">
    <property type="entry name" value="RIBONUCLEASE"/>
    <property type="match status" value="1"/>
</dbReference>
<dbReference type="Proteomes" id="UP000015216">
    <property type="component" value="Chromosome"/>
</dbReference>
<dbReference type="GO" id="GO:0003723">
    <property type="term" value="F:RNA binding"/>
    <property type="evidence" value="ECO:0007669"/>
    <property type="project" value="InterPro"/>
</dbReference>
<dbReference type="OrthoDB" id="5288992at2"/>
<evidence type="ECO:0000313" key="3">
    <source>
        <dbReference type="Proteomes" id="UP000015216"/>
    </source>
</evidence>
<protein>
    <submittedName>
        <fullName evidence="2">Ribonuclease II</fullName>
    </submittedName>
</protein>
<dbReference type="GO" id="GO:0004540">
    <property type="term" value="F:RNA nuclease activity"/>
    <property type="evidence" value="ECO:0007669"/>
    <property type="project" value="InterPro"/>
</dbReference>
<keyword evidence="3" id="KW-1185">Reference proteome</keyword>
<proteinExistence type="predicted"/>
<dbReference type="SMART" id="SM00955">
    <property type="entry name" value="RNB"/>
    <property type="match status" value="1"/>
</dbReference>
<reference evidence="2 3" key="1">
    <citation type="journal article" date="2013" name="Curr. Biol.">
        <title>Defensive bacteriome symbiont with a drastically reduced genome.</title>
        <authorList>
            <person name="Nakabachi A."/>
            <person name="Ueoka R."/>
            <person name="Oshima K."/>
            <person name="Teta R."/>
            <person name="Mangoni A."/>
            <person name="Gurgui M."/>
            <person name="Oldham N.J."/>
            <person name="van Echten-Deckert G."/>
            <person name="Okamura K."/>
            <person name="Yamamoto K."/>
            <person name="Inoue H."/>
            <person name="Ohkuma M."/>
            <person name="Hongoh Y."/>
            <person name="Miyagishima S.Y."/>
            <person name="Hattori M."/>
            <person name="Piel J."/>
            <person name="Fukatsu T."/>
        </authorList>
    </citation>
    <scope>NUCLEOTIDE SEQUENCE [LARGE SCALE GENOMIC DNA]</scope>
    <source>
        <strain evidence="2 3">DC</strain>
    </source>
</reference>
<evidence type="ECO:0000259" key="1">
    <source>
        <dbReference type="SMART" id="SM00955"/>
    </source>
</evidence>
<dbReference type="EMBL" id="CP003468">
    <property type="protein sequence ID" value="AGS06764.1"/>
    <property type="molecule type" value="Genomic_DNA"/>
</dbReference>
<gene>
    <name evidence="2" type="ORF">SSDC_00350</name>
</gene>
<dbReference type="InterPro" id="IPR012340">
    <property type="entry name" value="NA-bd_OB-fold"/>
</dbReference>
<dbReference type="SUPFAM" id="SSF50249">
    <property type="entry name" value="Nucleic acid-binding proteins"/>
    <property type="match status" value="1"/>
</dbReference>
<dbReference type="AlphaFoldDB" id="S5R3J0"/>
<dbReference type="HOGENOM" id="CLU_438650_0_0_4"/>
<dbReference type="InterPro" id="IPR050180">
    <property type="entry name" value="RNR_Ribonuclease"/>
</dbReference>
<dbReference type="GO" id="GO:0005829">
    <property type="term" value="C:cytosol"/>
    <property type="evidence" value="ECO:0007669"/>
    <property type="project" value="TreeGrafter"/>
</dbReference>
<evidence type="ECO:0000313" key="2">
    <source>
        <dbReference type="EMBL" id="AGS06764.1"/>
    </source>
</evidence>
<name>S5R3J0_9PROT</name>